<gene>
    <name evidence="3" type="ORF">NDU88_003353</name>
</gene>
<dbReference type="SUPFAM" id="SSF50630">
    <property type="entry name" value="Acid proteases"/>
    <property type="match status" value="1"/>
</dbReference>
<dbReference type="GO" id="GO:0006508">
    <property type="term" value="P:proteolysis"/>
    <property type="evidence" value="ECO:0007669"/>
    <property type="project" value="InterPro"/>
</dbReference>
<feature type="domain" description="Peptidase A2" evidence="2">
    <location>
        <begin position="120"/>
        <end position="135"/>
    </location>
</feature>
<dbReference type="GO" id="GO:0004190">
    <property type="term" value="F:aspartic-type endopeptidase activity"/>
    <property type="evidence" value="ECO:0007669"/>
    <property type="project" value="InterPro"/>
</dbReference>
<dbReference type="Proteomes" id="UP001066276">
    <property type="component" value="Chromosome 1_2"/>
</dbReference>
<sequence>METDAILYTSLFSLSLWPREGRRDLAASLIGLLERKARTEDHMALVGWQTLITEMSSKLLLPLQSAKKKNVRCVLSENVDNGCADRDNNEYVLIVKEATTPTNKVVVDPDIDVAIEGVVVKRLVDTGARNTIVSQ</sequence>
<dbReference type="AlphaFoldDB" id="A0AAV7W1W2"/>
<accession>A0AAV7W1W2</accession>
<evidence type="ECO:0000313" key="4">
    <source>
        <dbReference type="Proteomes" id="UP001066276"/>
    </source>
</evidence>
<evidence type="ECO:0000259" key="2">
    <source>
        <dbReference type="PROSITE" id="PS50175"/>
    </source>
</evidence>
<name>A0AAV7W1W2_PLEWA</name>
<comment type="caution">
    <text evidence="3">The sequence shown here is derived from an EMBL/GenBank/DDBJ whole genome shotgun (WGS) entry which is preliminary data.</text>
</comment>
<keyword evidence="4" id="KW-1185">Reference proteome</keyword>
<dbReference type="InterPro" id="IPR001995">
    <property type="entry name" value="Peptidase_A2_cat"/>
</dbReference>
<organism evidence="3 4">
    <name type="scientific">Pleurodeles waltl</name>
    <name type="common">Iberian ribbed newt</name>
    <dbReference type="NCBI Taxonomy" id="8319"/>
    <lineage>
        <taxon>Eukaryota</taxon>
        <taxon>Metazoa</taxon>
        <taxon>Chordata</taxon>
        <taxon>Craniata</taxon>
        <taxon>Vertebrata</taxon>
        <taxon>Euteleostomi</taxon>
        <taxon>Amphibia</taxon>
        <taxon>Batrachia</taxon>
        <taxon>Caudata</taxon>
        <taxon>Salamandroidea</taxon>
        <taxon>Salamandridae</taxon>
        <taxon>Pleurodelinae</taxon>
        <taxon>Pleurodeles</taxon>
    </lineage>
</organism>
<proteinExistence type="predicted"/>
<keyword evidence="1" id="KW-0378">Hydrolase</keyword>
<dbReference type="PROSITE" id="PS50175">
    <property type="entry name" value="ASP_PROT_RETROV"/>
    <property type="match status" value="1"/>
</dbReference>
<protein>
    <recommendedName>
        <fullName evidence="2">Peptidase A2 domain-containing protein</fullName>
    </recommendedName>
</protein>
<evidence type="ECO:0000313" key="3">
    <source>
        <dbReference type="EMBL" id="KAJ1207963.1"/>
    </source>
</evidence>
<reference evidence="3" key="1">
    <citation type="journal article" date="2022" name="bioRxiv">
        <title>Sequencing and chromosome-scale assembly of the giantPleurodeles waltlgenome.</title>
        <authorList>
            <person name="Brown T."/>
            <person name="Elewa A."/>
            <person name="Iarovenko S."/>
            <person name="Subramanian E."/>
            <person name="Araus A.J."/>
            <person name="Petzold A."/>
            <person name="Susuki M."/>
            <person name="Suzuki K.-i.T."/>
            <person name="Hayashi T."/>
            <person name="Toyoda A."/>
            <person name="Oliveira C."/>
            <person name="Osipova E."/>
            <person name="Leigh N.D."/>
            <person name="Simon A."/>
            <person name="Yun M.H."/>
        </authorList>
    </citation>
    <scope>NUCLEOTIDE SEQUENCE</scope>
    <source>
        <strain evidence="3">20211129_DDA</strain>
        <tissue evidence="3">Liver</tissue>
    </source>
</reference>
<dbReference type="EMBL" id="JANPWB010000002">
    <property type="protein sequence ID" value="KAJ1207963.1"/>
    <property type="molecule type" value="Genomic_DNA"/>
</dbReference>
<evidence type="ECO:0000256" key="1">
    <source>
        <dbReference type="ARBA" id="ARBA00022801"/>
    </source>
</evidence>
<dbReference type="InterPro" id="IPR021109">
    <property type="entry name" value="Peptidase_aspartic_dom_sf"/>
</dbReference>